<accession>U4P4P9</accession>
<protein>
    <submittedName>
        <fullName evidence="1">Uncharacterized protein</fullName>
    </submittedName>
</protein>
<dbReference type="HOGENOM" id="CLU_3249373_0_0_9"/>
<dbReference type="PATRIC" id="fig|935198.13.peg.291"/>
<gene>
    <name evidence="1" type="ordered locus">CLL_A0316</name>
</gene>
<sequence>MGGDRSGQRAIDIKGIGQGRIVYETNSDGGIDIIQILTKNDY</sequence>
<dbReference type="KEGG" id="cbk:CLL_A0316"/>
<dbReference type="AlphaFoldDB" id="B2TIQ3"/>
<dbReference type="EMBL" id="CP001056">
    <property type="protein sequence ID" value="ACD23326.1"/>
    <property type="molecule type" value="Genomic_DNA"/>
</dbReference>
<reference evidence="1" key="2">
    <citation type="submission" date="2009-08" db="EMBL/GenBank/DDBJ databases">
        <authorList>
            <person name="Shrivastava S."/>
            <person name="Brinkac L.M."/>
            <person name="Dodson R.J."/>
            <person name="Harkins D.M."/>
            <person name="Durkin A.S."/>
            <person name="Sutton G."/>
        </authorList>
    </citation>
    <scope>NUCLEOTIDE SEQUENCE</scope>
    <source>
        <strain evidence="1">Eklund 17B</strain>
    </source>
</reference>
<name>B2TIQ3_CLOBB</name>
<evidence type="ECO:0000313" key="1">
    <source>
        <dbReference type="EMBL" id="ACD23326.1"/>
    </source>
</evidence>
<reference evidence="1" key="1">
    <citation type="submission" date="2009-06" db="EMBL/GenBank/DDBJ databases">
        <authorList>
            <consortium name="US DOE Joint Genome Institute (JGI-PGF)"/>
            <person name="Lucas S."/>
            <person name="Copeland A."/>
            <person name="Lapidus A."/>
            <person name="Glavina del Rio T."/>
            <person name="Dalin E."/>
            <person name="Tice H."/>
            <person name="Bruce D."/>
            <person name="Goodwin L."/>
            <person name="Pitluck S."/>
            <person name="Kyrpides N."/>
            <person name="Mavromatis K."/>
            <person name="Ivanova N."/>
            <person name="Saunders E."/>
            <person name="Brettin T."/>
            <person name="Detter J.C."/>
            <person name="Han C."/>
            <person name="Larimer F."/>
            <person name="Land M."/>
            <person name="Hauser L."/>
            <person name="Markowitz V."/>
            <person name="Cheng J.-F."/>
            <person name="Hugenholtz P."/>
            <person name="Woyke T."/>
            <person name="Wu D."/>
            <person name="Gronow S."/>
            <person name="Klenk H.-P."/>
            <person name="Eisen J.A."/>
        </authorList>
    </citation>
    <scope>NUCLEOTIDE SEQUENCE</scope>
    <source>
        <strain evidence="1">Eklund 17B</strain>
    </source>
</reference>
<organism evidence="1">
    <name type="scientific">Clostridium botulinum (strain Eklund 17B / Type B)</name>
    <dbReference type="NCBI Taxonomy" id="935198"/>
    <lineage>
        <taxon>Bacteria</taxon>
        <taxon>Bacillati</taxon>
        <taxon>Bacillota</taxon>
        <taxon>Clostridia</taxon>
        <taxon>Eubacteriales</taxon>
        <taxon>Clostridiaceae</taxon>
        <taxon>Clostridium</taxon>
    </lineage>
</organism>
<proteinExistence type="predicted"/>
<accession>B2TIQ3</accession>